<dbReference type="EMBL" id="CP014873">
    <property type="protein sequence ID" value="ANK62905.1"/>
    <property type="molecule type" value="Genomic_DNA"/>
</dbReference>
<dbReference type="GO" id="GO:0001510">
    <property type="term" value="P:RNA methylation"/>
    <property type="evidence" value="ECO:0007669"/>
    <property type="project" value="InterPro"/>
</dbReference>
<dbReference type="OrthoDB" id="9810297at2"/>
<dbReference type="Gene3D" id="3.40.50.150">
    <property type="entry name" value="Vaccinia Virus protein VP39"/>
    <property type="match status" value="1"/>
</dbReference>
<feature type="binding site" evidence="7">
    <location>
        <begin position="103"/>
        <end position="109"/>
    </location>
    <ligand>
        <name>S-adenosyl-L-methionine</name>
        <dbReference type="ChEBI" id="CHEBI:59789"/>
    </ligand>
</feature>
<dbReference type="AlphaFoldDB" id="A0A192H3F9"/>
<keyword evidence="3 7" id="KW-0489">Methyltransferase</keyword>
<dbReference type="CDD" id="cd21147">
    <property type="entry name" value="RsmF_methylt_CTD1"/>
    <property type="match status" value="1"/>
</dbReference>
<dbReference type="PROSITE" id="PS51686">
    <property type="entry name" value="SAM_MT_RSMB_NOP"/>
    <property type="match status" value="1"/>
</dbReference>
<evidence type="ECO:0000256" key="1">
    <source>
        <dbReference type="ARBA" id="ARBA00007494"/>
    </source>
</evidence>
<dbReference type="InterPro" id="IPR001678">
    <property type="entry name" value="MeTrfase_RsmB-F_NOP2_dom"/>
</dbReference>
<comment type="caution">
    <text evidence="7">Lacks conserved residue(s) required for the propagation of feature annotation.</text>
</comment>
<protein>
    <submittedName>
        <fullName evidence="8">RNA methyltransferase</fullName>
    </submittedName>
</protein>
<organism evidence="8 9">
    <name type="scientific">Loigolactobacillus backii</name>
    <dbReference type="NCBI Taxonomy" id="375175"/>
    <lineage>
        <taxon>Bacteria</taxon>
        <taxon>Bacillati</taxon>
        <taxon>Bacillota</taxon>
        <taxon>Bacilli</taxon>
        <taxon>Lactobacillales</taxon>
        <taxon>Lactobacillaceae</taxon>
        <taxon>Loigolactobacillus</taxon>
    </lineage>
</organism>
<dbReference type="Proteomes" id="UP000078582">
    <property type="component" value="Chromosome"/>
</dbReference>
<dbReference type="STRING" id="375175.AYR53_09110"/>
<dbReference type="InterPro" id="IPR031340">
    <property type="entry name" value="RsmF_methylt_CI"/>
</dbReference>
<dbReference type="PANTHER" id="PTHR22807">
    <property type="entry name" value="NOP2 YEAST -RELATED NOL1/NOP2/FMU SUN DOMAIN-CONTAINING"/>
    <property type="match status" value="1"/>
</dbReference>
<dbReference type="Gene3D" id="2.30.130.60">
    <property type="match status" value="1"/>
</dbReference>
<dbReference type="RefSeq" id="WP_068280646.1">
    <property type="nucleotide sequence ID" value="NZ_CP014873.1"/>
</dbReference>
<dbReference type="Pfam" id="PF17126">
    <property type="entry name" value="RsmF_methylt_CI"/>
    <property type="match status" value="1"/>
</dbReference>
<dbReference type="GO" id="GO:0003723">
    <property type="term" value="F:RNA binding"/>
    <property type="evidence" value="ECO:0007669"/>
    <property type="project" value="UniProtKB-UniRule"/>
</dbReference>
<evidence type="ECO:0000256" key="2">
    <source>
        <dbReference type="ARBA" id="ARBA00022490"/>
    </source>
</evidence>
<accession>A0A192H3F9</accession>
<dbReference type="Gene3D" id="3.30.70.1170">
    <property type="entry name" value="Sun protein, domain 3"/>
    <property type="match status" value="1"/>
</dbReference>
<dbReference type="PANTHER" id="PTHR22807:SF30">
    <property type="entry name" value="28S RRNA (CYTOSINE(4447)-C(5))-METHYLTRANSFERASE-RELATED"/>
    <property type="match status" value="1"/>
</dbReference>
<evidence type="ECO:0000313" key="8">
    <source>
        <dbReference type="EMBL" id="ANK62905.1"/>
    </source>
</evidence>
<gene>
    <name evidence="8" type="ORF">AYR53_09110</name>
</gene>
<dbReference type="PROSITE" id="PS01153">
    <property type="entry name" value="NOL1_NOP2_SUN"/>
    <property type="match status" value="1"/>
</dbReference>
<dbReference type="CDD" id="cd02440">
    <property type="entry name" value="AdoMet_MTases"/>
    <property type="match status" value="1"/>
</dbReference>
<dbReference type="InterPro" id="IPR027391">
    <property type="entry name" value="Nol1_Nop2_Fmu_2"/>
</dbReference>
<dbReference type="Pfam" id="PF13636">
    <property type="entry name" value="Methyltranf_PUA"/>
    <property type="match status" value="1"/>
</dbReference>
<keyword evidence="6 7" id="KW-0694">RNA-binding</keyword>
<dbReference type="InterPro" id="IPR029063">
    <property type="entry name" value="SAM-dependent_MTases_sf"/>
</dbReference>
<name>A0A192H3F9_9LACO</name>
<comment type="similarity">
    <text evidence="1 7">Belongs to the class I-like SAM-binding methyltransferase superfamily. RsmB/NOP family.</text>
</comment>
<dbReference type="Pfam" id="PF17125">
    <property type="entry name" value="Methyltr_RsmF_N"/>
    <property type="match status" value="1"/>
</dbReference>
<evidence type="ECO:0000256" key="4">
    <source>
        <dbReference type="ARBA" id="ARBA00022679"/>
    </source>
</evidence>
<dbReference type="PRINTS" id="PR02008">
    <property type="entry name" value="RCMTFAMILY"/>
</dbReference>
<feature type="active site" description="Nucleophile" evidence="7">
    <location>
        <position position="225"/>
    </location>
</feature>
<sequence length="455" mass="51045">MLLPEGFTQKYQQLLGDEAAAFLASFDKSGYKGFRLNPLKPRPKQVNLDLTQPINYTQWGYFGSVNGRTVDHQAGYVYSQEPSAMYVGEVAAPRPGERVLDLCAAPGGKTTHLAGFMQQTGLLVSNEIMPKRARILAENVERFGCRNVVITNETPDHLAKHFPDYFDRILVDAPCSGEGMFRKDHSATQYWTPAYPTECAKRQREILTEAVKMLKPGGQLIYSTCTFSPEEDEQMMAWLVATYPEFSLVPVERATGMVAGRPDWADGNPALKNTVRLFPHLLAGEGHFIAKLQKAGQPEVIDVKRPRKKKRAKSTNQLSKEQLAVWQAFAQENLSGITFKQLIVFGEQLYALPQALKLDRLNVVRPGLHLGTFKAHRFEPAYALALALVPEQFKQRLTLTTADYQRYVHGDTFPSELAGKTWLLLLYEGKTVGFGKLVNQTVKNFFPKGLRFVAD</sequence>
<reference evidence="8 9" key="1">
    <citation type="submission" date="2016-03" db="EMBL/GenBank/DDBJ databases">
        <title>Pediococcus and Lactobacillus from brewery environment - whole genome sequencing and assembly.</title>
        <authorList>
            <person name="Behr J."/>
            <person name="Geissler A.J."/>
            <person name="Vogel R.F."/>
        </authorList>
    </citation>
    <scope>NUCLEOTIDE SEQUENCE [LARGE SCALE GENOMIC DNA]</scope>
    <source>
        <strain evidence="8 9">TMW 1.1989</strain>
    </source>
</reference>
<dbReference type="SUPFAM" id="SSF53335">
    <property type="entry name" value="S-adenosyl-L-methionine-dependent methyltransferases"/>
    <property type="match status" value="1"/>
</dbReference>
<evidence type="ECO:0000313" key="9">
    <source>
        <dbReference type="Proteomes" id="UP000078582"/>
    </source>
</evidence>
<dbReference type="GO" id="GO:0008173">
    <property type="term" value="F:RNA methyltransferase activity"/>
    <property type="evidence" value="ECO:0007669"/>
    <property type="project" value="InterPro"/>
</dbReference>
<evidence type="ECO:0000256" key="6">
    <source>
        <dbReference type="ARBA" id="ARBA00022884"/>
    </source>
</evidence>
<evidence type="ECO:0000256" key="3">
    <source>
        <dbReference type="ARBA" id="ARBA00022603"/>
    </source>
</evidence>
<dbReference type="InterPro" id="IPR031341">
    <property type="entry name" value="Methyltr_RsmF_N"/>
</dbReference>
<dbReference type="InterPro" id="IPR023267">
    <property type="entry name" value="RCMT"/>
</dbReference>
<keyword evidence="5 7" id="KW-0949">S-adenosyl-L-methionine</keyword>
<feature type="binding site" evidence="7">
    <location>
        <position position="172"/>
    </location>
    <ligand>
        <name>S-adenosyl-L-methionine</name>
        <dbReference type="ChEBI" id="CHEBI:59789"/>
    </ligand>
</feature>
<feature type="binding site" evidence="7">
    <location>
        <position position="127"/>
    </location>
    <ligand>
        <name>S-adenosyl-L-methionine</name>
        <dbReference type="ChEBI" id="CHEBI:59789"/>
    </ligand>
</feature>
<evidence type="ECO:0000256" key="7">
    <source>
        <dbReference type="PROSITE-ProRule" id="PRU01023"/>
    </source>
</evidence>
<evidence type="ECO:0000256" key="5">
    <source>
        <dbReference type="ARBA" id="ARBA00022691"/>
    </source>
</evidence>
<keyword evidence="2" id="KW-0963">Cytoplasm</keyword>
<dbReference type="InterPro" id="IPR018314">
    <property type="entry name" value="RsmB/NOL1/NOP2-like_CS"/>
</dbReference>
<keyword evidence="4 7" id="KW-0808">Transferase</keyword>
<keyword evidence="9" id="KW-1185">Reference proteome</keyword>
<dbReference type="InterPro" id="IPR049560">
    <property type="entry name" value="MeTrfase_RsmB-F_NOP2_cat"/>
</dbReference>
<proteinExistence type="inferred from homology"/>
<dbReference type="Pfam" id="PF01189">
    <property type="entry name" value="Methyltr_RsmB-F"/>
    <property type="match status" value="1"/>
</dbReference>
<dbReference type="GeneID" id="42982415"/>